<evidence type="ECO:0000259" key="1">
    <source>
        <dbReference type="Pfam" id="PF00646"/>
    </source>
</evidence>
<dbReference type="InterPro" id="IPR036047">
    <property type="entry name" value="F-box-like_dom_sf"/>
</dbReference>
<dbReference type="InterPro" id="IPR001810">
    <property type="entry name" value="F-box_dom"/>
</dbReference>
<accession>A0AAD8JAU8</accession>
<protein>
    <recommendedName>
        <fullName evidence="1">F-box domain-containing protein</fullName>
    </recommendedName>
</protein>
<proteinExistence type="predicted"/>
<dbReference type="InterPro" id="IPR040267">
    <property type="entry name" value="EID1-like"/>
</dbReference>
<feature type="domain" description="F-box" evidence="1">
    <location>
        <begin position="8"/>
        <end position="47"/>
    </location>
</feature>
<dbReference type="EMBL" id="JAUIZM010000001">
    <property type="protein sequence ID" value="KAK1400644.1"/>
    <property type="molecule type" value="Genomic_DNA"/>
</dbReference>
<name>A0AAD8JAU8_9APIA</name>
<reference evidence="2" key="1">
    <citation type="submission" date="2023-02" db="EMBL/GenBank/DDBJ databases">
        <title>Genome of toxic invasive species Heracleum sosnowskyi carries increased number of genes despite the absence of recent whole-genome duplications.</title>
        <authorList>
            <person name="Schelkunov M."/>
            <person name="Shtratnikova V."/>
            <person name="Makarenko M."/>
            <person name="Klepikova A."/>
            <person name="Omelchenko D."/>
            <person name="Novikova G."/>
            <person name="Obukhova E."/>
            <person name="Bogdanov V."/>
            <person name="Penin A."/>
            <person name="Logacheva M."/>
        </authorList>
    </citation>
    <scope>NUCLEOTIDE SEQUENCE</scope>
    <source>
        <strain evidence="2">Hsosn_3</strain>
        <tissue evidence="2">Leaf</tissue>
    </source>
</reference>
<sequence length="209" mass="23825">MMTTDDVFSKLNKDVLINIISELDLQDWGRLACVSKIFCSALHDFCYKIICTQTNPDLVSDLLRDPISSSPPSGWAAIFITELSCELGNELLNDQFDRNCLYITSWPSCVHIGGMHYYLLFRGIFINFKESMIWRALNNGDGNEYKVNLKCGFCSCKHTWDLYSSSCFKHFYLLNDDGDSVDRAFVCENGHVFGAWTMFDPEIPIYGGI</sequence>
<dbReference type="PANTHER" id="PTHR31348">
    <property type="entry name" value="EID1-LIKE F-BOX PROTEIN 2-RELATED"/>
    <property type="match status" value="1"/>
</dbReference>
<gene>
    <name evidence="2" type="ORF">POM88_000249</name>
</gene>
<dbReference type="PANTHER" id="PTHR31348:SF4">
    <property type="entry name" value="PHYTOCHROME A-ASSOCIATED F-BOX PROTEIN"/>
    <property type="match status" value="1"/>
</dbReference>
<evidence type="ECO:0000313" key="2">
    <source>
        <dbReference type="EMBL" id="KAK1400644.1"/>
    </source>
</evidence>
<reference evidence="2" key="2">
    <citation type="submission" date="2023-05" db="EMBL/GenBank/DDBJ databases">
        <authorList>
            <person name="Schelkunov M.I."/>
        </authorList>
    </citation>
    <scope>NUCLEOTIDE SEQUENCE</scope>
    <source>
        <strain evidence="2">Hsosn_3</strain>
        <tissue evidence="2">Leaf</tissue>
    </source>
</reference>
<dbReference type="Pfam" id="PF00646">
    <property type="entry name" value="F-box"/>
    <property type="match status" value="1"/>
</dbReference>
<dbReference type="AlphaFoldDB" id="A0AAD8JAU8"/>
<dbReference type="Proteomes" id="UP001237642">
    <property type="component" value="Unassembled WGS sequence"/>
</dbReference>
<comment type="caution">
    <text evidence="2">The sequence shown here is derived from an EMBL/GenBank/DDBJ whole genome shotgun (WGS) entry which is preliminary data.</text>
</comment>
<evidence type="ECO:0000313" key="3">
    <source>
        <dbReference type="Proteomes" id="UP001237642"/>
    </source>
</evidence>
<organism evidence="2 3">
    <name type="scientific">Heracleum sosnowskyi</name>
    <dbReference type="NCBI Taxonomy" id="360622"/>
    <lineage>
        <taxon>Eukaryota</taxon>
        <taxon>Viridiplantae</taxon>
        <taxon>Streptophyta</taxon>
        <taxon>Embryophyta</taxon>
        <taxon>Tracheophyta</taxon>
        <taxon>Spermatophyta</taxon>
        <taxon>Magnoliopsida</taxon>
        <taxon>eudicotyledons</taxon>
        <taxon>Gunneridae</taxon>
        <taxon>Pentapetalae</taxon>
        <taxon>asterids</taxon>
        <taxon>campanulids</taxon>
        <taxon>Apiales</taxon>
        <taxon>Apiaceae</taxon>
        <taxon>Apioideae</taxon>
        <taxon>apioid superclade</taxon>
        <taxon>Tordylieae</taxon>
        <taxon>Tordyliinae</taxon>
        <taxon>Heracleum</taxon>
    </lineage>
</organism>
<dbReference type="SUPFAM" id="SSF81383">
    <property type="entry name" value="F-box domain"/>
    <property type="match status" value="1"/>
</dbReference>
<keyword evidence="3" id="KW-1185">Reference proteome</keyword>